<dbReference type="SUPFAM" id="SSF56112">
    <property type="entry name" value="Protein kinase-like (PK-like)"/>
    <property type="match status" value="1"/>
</dbReference>
<gene>
    <name evidence="6" type="ORF">EX30DRAFT_372091</name>
</gene>
<sequence>MSEQITDTTTVWRKCFRIFHGNLVLMNEYYPDSPKGHTAAASAILDGSDPALIGSLRKSFTLLHASVGVGVTQEFVTVANNTLNAVDSQHPMAHKNDSLTNLIEVIYKFYSDDGRSTPLNIQILIDAASAFVQNVSVMGPPPSIPVRPSLQSTPIKSNSGSHTQTSNTHKILDQKLENELRGHLWTADRSFFDHFFPEIPGVQLPKASFPKVPKETPVVKWFMDYQQLLSDHHKPLSTVTWAASGQRHLKGPDTGRAVDLFTYKHDPMNPDSLEPGKHHWSGVIAVGELKYRSKHNGLSDFDTGLIIQLVNYVREVFKSQLGRRFVHGYTLINASMRCWVFTRSGEVVSPRLTLTEHADLKTFSRVFYGYLHNPDLGLAKTDDPAMRAIKLNGKELQLGDIFFNTTAIVTRATMCRHAYFASQPLDMQVLKSSWRYETRHNEGDLLKEAAEAGVKGIAIYSGHEDRESVHDILGKVQITGTLPLRKHVRSLTSTISGSSTKRTRSSAPAPESRASKRRKSSTNPRATELYATEIEYEFEEVPKPNLIIPNRIHTHLLISPGISITKVKDPLDLLLTMRDAIRGHRSLVTNAGILHRDISINNIMMTHPSHARSDGFHGFLIDLDLAIPVDRTKASGTPDRTGTYEFLSLDLLNGEPGHYFHDDLQSFYFVLIWLAHDHAGGTNLLEEWGGNSRAAANAKTAQVHSPYDFNKLLESFRSEMGAEVKTVVTKFRSALWPETAPARKPILRGSVEEYKDMFYNKIDDAFMESIRKLEARRTTKMGDGDGPRGTPVRAETRGRVRGRSG</sequence>
<name>A0A4S2MW47_9PEZI</name>
<feature type="compositionally biased region" description="Basic and acidic residues" evidence="4">
    <location>
        <begin position="777"/>
        <end position="786"/>
    </location>
</feature>
<dbReference type="AlphaFoldDB" id="A0A4S2MW47"/>
<reference evidence="6 7" key="1">
    <citation type="submission" date="2019-04" db="EMBL/GenBank/DDBJ databases">
        <title>Comparative genomics and transcriptomics to analyze fruiting body development in filamentous ascomycetes.</title>
        <authorList>
            <consortium name="DOE Joint Genome Institute"/>
            <person name="Lutkenhaus R."/>
            <person name="Traeger S."/>
            <person name="Breuer J."/>
            <person name="Kuo A."/>
            <person name="Lipzen A."/>
            <person name="Pangilinan J."/>
            <person name="Dilworth D."/>
            <person name="Sandor L."/>
            <person name="Poggeler S."/>
            <person name="Barry K."/>
            <person name="Grigoriev I.V."/>
            <person name="Nowrousian M."/>
        </authorList>
    </citation>
    <scope>NUCLEOTIDE SEQUENCE [LARGE SCALE GENOMIC DNA]</scope>
    <source>
        <strain evidence="6 7">CBS 389.68</strain>
    </source>
</reference>
<comment type="catalytic activity">
    <reaction evidence="3">
        <text>L-seryl-[protein] + ATP = O-phospho-L-seryl-[protein] + ADP + H(+)</text>
        <dbReference type="Rhea" id="RHEA:17989"/>
        <dbReference type="Rhea" id="RHEA-COMP:9863"/>
        <dbReference type="Rhea" id="RHEA-COMP:11604"/>
        <dbReference type="ChEBI" id="CHEBI:15378"/>
        <dbReference type="ChEBI" id="CHEBI:29999"/>
        <dbReference type="ChEBI" id="CHEBI:30616"/>
        <dbReference type="ChEBI" id="CHEBI:83421"/>
        <dbReference type="ChEBI" id="CHEBI:456216"/>
        <dbReference type="EC" id="2.7.11.1"/>
    </reaction>
</comment>
<dbReference type="InterPro" id="IPR008266">
    <property type="entry name" value="Tyr_kinase_AS"/>
</dbReference>
<dbReference type="PANTHER" id="PTHR38248">
    <property type="entry name" value="FUNK1 6"/>
    <property type="match status" value="1"/>
</dbReference>
<protein>
    <recommendedName>
        <fullName evidence="1">non-specific serine/threonine protein kinase</fullName>
        <ecNumber evidence="1">2.7.11.1</ecNumber>
    </recommendedName>
</protein>
<dbReference type="Proteomes" id="UP000298138">
    <property type="component" value="Unassembled WGS sequence"/>
</dbReference>
<dbReference type="InterPro" id="IPR011009">
    <property type="entry name" value="Kinase-like_dom_sf"/>
</dbReference>
<accession>A0A4S2MW47</accession>
<dbReference type="InterPro" id="IPR040976">
    <property type="entry name" value="Pkinase_fungal"/>
</dbReference>
<keyword evidence="7" id="KW-1185">Reference proteome</keyword>
<evidence type="ECO:0000256" key="2">
    <source>
        <dbReference type="ARBA" id="ARBA00047899"/>
    </source>
</evidence>
<evidence type="ECO:0000256" key="4">
    <source>
        <dbReference type="SAM" id="MobiDB-lite"/>
    </source>
</evidence>
<dbReference type="InParanoid" id="A0A4S2MW47"/>
<evidence type="ECO:0000313" key="6">
    <source>
        <dbReference type="EMBL" id="TGZ80773.1"/>
    </source>
</evidence>
<evidence type="ECO:0000313" key="7">
    <source>
        <dbReference type="Proteomes" id="UP000298138"/>
    </source>
</evidence>
<evidence type="ECO:0000256" key="3">
    <source>
        <dbReference type="ARBA" id="ARBA00048679"/>
    </source>
</evidence>
<dbReference type="PROSITE" id="PS00109">
    <property type="entry name" value="PROTEIN_KINASE_TYR"/>
    <property type="match status" value="1"/>
</dbReference>
<comment type="catalytic activity">
    <reaction evidence="2">
        <text>L-threonyl-[protein] + ATP = O-phospho-L-threonyl-[protein] + ADP + H(+)</text>
        <dbReference type="Rhea" id="RHEA:46608"/>
        <dbReference type="Rhea" id="RHEA-COMP:11060"/>
        <dbReference type="Rhea" id="RHEA-COMP:11605"/>
        <dbReference type="ChEBI" id="CHEBI:15378"/>
        <dbReference type="ChEBI" id="CHEBI:30013"/>
        <dbReference type="ChEBI" id="CHEBI:30616"/>
        <dbReference type="ChEBI" id="CHEBI:61977"/>
        <dbReference type="ChEBI" id="CHEBI:456216"/>
        <dbReference type="EC" id="2.7.11.1"/>
    </reaction>
</comment>
<dbReference type="EC" id="2.7.11.1" evidence="1"/>
<proteinExistence type="predicted"/>
<feature type="region of interest" description="Disordered" evidence="4">
    <location>
        <begin position="144"/>
        <end position="168"/>
    </location>
</feature>
<feature type="compositionally biased region" description="Polar residues" evidence="4">
    <location>
        <begin position="149"/>
        <end position="168"/>
    </location>
</feature>
<feature type="region of interest" description="Disordered" evidence="4">
    <location>
        <begin position="777"/>
        <end position="805"/>
    </location>
</feature>
<dbReference type="EMBL" id="ML220123">
    <property type="protein sequence ID" value="TGZ80773.1"/>
    <property type="molecule type" value="Genomic_DNA"/>
</dbReference>
<dbReference type="Gene3D" id="1.10.510.10">
    <property type="entry name" value="Transferase(Phosphotransferase) domain 1"/>
    <property type="match status" value="1"/>
</dbReference>
<evidence type="ECO:0000256" key="1">
    <source>
        <dbReference type="ARBA" id="ARBA00012513"/>
    </source>
</evidence>
<dbReference type="GO" id="GO:0004674">
    <property type="term" value="F:protein serine/threonine kinase activity"/>
    <property type="evidence" value="ECO:0007669"/>
    <property type="project" value="UniProtKB-EC"/>
</dbReference>
<dbReference type="PANTHER" id="PTHR38248:SF2">
    <property type="entry name" value="FUNK1 11"/>
    <property type="match status" value="1"/>
</dbReference>
<organism evidence="6 7">
    <name type="scientific">Ascodesmis nigricans</name>
    <dbReference type="NCBI Taxonomy" id="341454"/>
    <lineage>
        <taxon>Eukaryota</taxon>
        <taxon>Fungi</taxon>
        <taxon>Dikarya</taxon>
        <taxon>Ascomycota</taxon>
        <taxon>Pezizomycotina</taxon>
        <taxon>Pezizomycetes</taxon>
        <taxon>Pezizales</taxon>
        <taxon>Ascodesmidaceae</taxon>
        <taxon>Ascodesmis</taxon>
    </lineage>
</organism>
<feature type="domain" description="Fungal-type protein kinase" evidence="5">
    <location>
        <begin position="269"/>
        <end position="674"/>
    </location>
</feature>
<dbReference type="Pfam" id="PF17667">
    <property type="entry name" value="Pkinase_fungal"/>
    <property type="match status" value="1"/>
</dbReference>
<dbReference type="OrthoDB" id="5584477at2759"/>
<evidence type="ECO:0000259" key="5">
    <source>
        <dbReference type="Pfam" id="PF17667"/>
    </source>
</evidence>
<dbReference type="STRING" id="341454.A0A4S2MW47"/>
<feature type="region of interest" description="Disordered" evidence="4">
    <location>
        <begin position="492"/>
        <end position="526"/>
    </location>
</feature>